<feature type="compositionally biased region" description="Basic and acidic residues" evidence="1">
    <location>
        <begin position="134"/>
        <end position="145"/>
    </location>
</feature>
<evidence type="ECO:0000313" key="3">
    <source>
        <dbReference type="Proteomes" id="UP000886602"/>
    </source>
</evidence>
<evidence type="ECO:0000256" key="1">
    <source>
        <dbReference type="SAM" id="MobiDB-lite"/>
    </source>
</evidence>
<dbReference type="AlphaFoldDB" id="A0A9D7I8Q1"/>
<organism evidence="2 3">
    <name type="scientific">Candidatus Propionivibrio dominans</name>
    <dbReference type="NCBI Taxonomy" id="2954373"/>
    <lineage>
        <taxon>Bacteria</taxon>
        <taxon>Pseudomonadati</taxon>
        <taxon>Pseudomonadota</taxon>
        <taxon>Betaproteobacteria</taxon>
        <taxon>Rhodocyclales</taxon>
        <taxon>Rhodocyclaceae</taxon>
        <taxon>Propionivibrio</taxon>
    </lineage>
</organism>
<comment type="caution">
    <text evidence="2">The sequence shown here is derived from an EMBL/GenBank/DDBJ whole genome shotgun (WGS) entry which is preliminary data.</text>
</comment>
<evidence type="ECO:0000313" key="2">
    <source>
        <dbReference type="EMBL" id="MBK7424561.1"/>
    </source>
</evidence>
<reference evidence="2" key="1">
    <citation type="submission" date="2020-10" db="EMBL/GenBank/DDBJ databases">
        <title>Connecting structure to function with the recovery of over 1000 high-quality activated sludge metagenome-assembled genomes encoding full-length rRNA genes using long-read sequencing.</title>
        <authorList>
            <person name="Singleton C.M."/>
            <person name="Petriglieri F."/>
            <person name="Kristensen J.M."/>
            <person name="Kirkegaard R.H."/>
            <person name="Michaelsen T.Y."/>
            <person name="Andersen M.H."/>
            <person name="Karst S.M."/>
            <person name="Dueholm M.S."/>
            <person name="Nielsen P.H."/>
            <person name="Albertsen M."/>
        </authorList>
    </citation>
    <scope>NUCLEOTIDE SEQUENCE</scope>
    <source>
        <strain evidence="2">EsbW_18-Q3-R4-48_MAXAC.044</strain>
    </source>
</reference>
<protein>
    <submittedName>
        <fullName evidence="2">Uncharacterized protein</fullName>
    </submittedName>
</protein>
<feature type="region of interest" description="Disordered" evidence="1">
    <location>
        <begin position="117"/>
        <end position="145"/>
    </location>
</feature>
<accession>A0A9D7I8Q1</accession>
<sequence>MEPHSPAFADPLLTIRPLQHRRPGRPKGAGVLHDLRALGVHHFSFVHASLLGQDLAEAFNRYLAWSESTADLRHVQHRRDALLKHIIAAGRHLDATLGAEAKITPLVDALDMQCRESPTARGRRGAHATGMDGDEGRGSRGLERG</sequence>
<gene>
    <name evidence="2" type="ORF">IPJ48_16580</name>
</gene>
<proteinExistence type="predicted"/>
<dbReference type="Proteomes" id="UP000886602">
    <property type="component" value="Unassembled WGS sequence"/>
</dbReference>
<name>A0A9D7I8Q1_9RHOO</name>
<dbReference type="EMBL" id="JADJNC010000035">
    <property type="protein sequence ID" value="MBK7424561.1"/>
    <property type="molecule type" value="Genomic_DNA"/>
</dbReference>